<proteinExistence type="predicted"/>
<evidence type="ECO:0000313" key="2">
    <source>
        <dbReference type="EMBL" id="CAB4651485.1"/>
    </source>
</evidence>
<evidence type="ECO:0000256" key="1">
    <source>
        <dbReference type="SAM" id="MobiDB-lite"/>
    </source>
</evidence>
<name>A0A6J6KTQ9_9ZZZZ</name>
<dbReference type="AlphaFoldDB" id="A0A6J6KTQ9"/>
<dbReference type="EMBL" id="CAEZWB010000107">
    <property type="protein sequence ID" value="CAB4651485.1"/>
    <property type="molecule type" value="Genomic_DNA"/>
</dbReference>
<organism evidence="2">
    <name type="scientific">freshwater metagenome</name>
    <dbReference type="NCBI Taxonomy" id="449393"/>
    <lineage>
        <taxon>unclassified sequences</taxon>
        <taxon>metagenomes</taxon>
        <taxon>ecological metagenomes</taxon>
    </lineage>
</organism>
<gene>
    <name evidence="2" type="ORF">UFOPK2166_00840</name>
</gene>
<reference evidence="2" key="1">
    <citation type="submission" date="2020-05" db="EMBL/GenBank/DDBJ databases">
        <authorList>
            <person name="Chiriac C."/>
            <person name="Salcher M."/>
            <person name="Ghai R."/>
            <person name="Kavagutti S V."/>
        </authorList>
    </citation>
    <scope>NUCLEOTIDE SEQUENCE</scope>
</reference>
<accession>A0A6J6KTQ9</accession>
<sequence>MRGFKHGFTQLLGVQLGVGSVQSGVWLPHTQVNDHVRVGVVNDGANAVTIAGFHQVKRTSPQTPARRIGINTNYFANGRIFFKQRSNKRAKFSTQAGDNNSASAHGPYLTPTA</sequence>
<protein>
    <submittedName>
        <fullName evidence="2">Unannotated protein</fullName>
    </submittedName>
</protein>
<feature type="compositionally biased region" description="Polar residues" evidence="1">
    <location>
        <begin position="92"/>
        <end position="103"/>
    </location>
</feature>
<feature type="region of interest" description="Disordered" evidence="1">
    <location>
        <begin position="87"/>
        <end position="113"/>
    </location>
</feature>